<dbReference type="OrthoDB" id="329588at2759"/>
<dbReference type="EMBL" id="AEYI02002037">
    <property type="protein sequence ID" value="KFG30635.1"/>
    <property type="molecule type" value="Genomic_DNA"/>
</dbReference>
<dbReference type="SUPFAM" id="SSF56112">
    <property type="entry name" value="Protein kinase-like (PK-like)"/>
    <property type="match status" value="1"/>
</dbReference>
<dbReference type="Proteomes" id="UP000028828">
    <property type="component" value="Unassembled WGS sequence"/>
</dbReference>
<gene>
    <name evidence="2" type="ORF">TGP89_207730</name>
</gene>
<evidence type="ECO:0000313" key="3">
    <source>
        <dbReference type="Proteomes" id="UP000028828"/>
    </source>
</evidence>
<dbReference type="AlphaFoldDB" id="A0A086JER7"/>
<feature type="compositionally biased region" description="Polar residues" evidence="1">
    <location>
        <begin position="214"/>
        <end position="231"/>
    </location>
</feature>
<feature type="compositionally biased region" description="Basic and acidic residues" evidence="1">
    <location>
        <begin position="17"/>
        <end position="32"/>
    </location>
</feature>
<feature type="region of interest" description="Disordered" evidence="1">
    <location>
        <begin position="927"/>
        <end position="971"/>
    </location>
</feature>
<evidence type="ECO:0000313" key="2">
    <source>
        <dbReference type="EMBL" id="KFG30635.1"/>
    </source>
</evidence>
<feature type="compositionally biased region" description="Basic and acidic residues" evidence="1">
    <location>
        <begin position="937"/>
        <end position="946"/>
    </location>
</feature>
<feature type="region of interest" description="Disordered" evidence="1">
    <location>
        <begin position="176"/>
        <end position="238"/>
    </location>
</feature>
<reference evidence="2 3" key="1">
    <citation type="submission" date="2014-03" db="EMBL/GenBank/DDBJ databases">
        <authorList>
            <person name="Sibley D."/>
            <person name="Venepally P."/>
            <person name="Karamycheva S."/>
            <person name="Hadjithomas M."/>
            <person name="Khan A."/>
            <person name="Brunk B."/>
            <person name="Roos D."/>
            <person name="Caler E."/>
            <person name="Lorenzi H."/>
        </authorList>
    </citation>
    <scope>NUCLEOTIDE SEQUENCE [LARGE SCALE GENOMIC DNA]</scope>
    <source>
        <strain evidence="3">p89</strain>
    </source>
</reference>
<accession>A0A086JER7</accession>
<sequence length="1243" mass="137614">MRVGFDHNASGQGVCHVDQRKGPLQSEHHLEESESTNVSSELYSDGPCPRGSYSPPCITDLRNSNSYAGFGTQAPRGSPFTTLLLPTNQKTNHLMPTQSPEAPFSAAELTLTKMNTAMQAAFPAAENSVGPAMFSPKDATEYSIQTGIPRDISSLETACTPDAQTPQFRACELSPQAGVRDPHTQKSAKPPVSNPTLRCLRIGTNSRERKTLVGRQQPTEKPGSTSFWSHSKQGEARTGAVTRGEILLAEENGLDVNRKRRVSQADDNERRVELLHNSEARAFPTSTNTGNQRRHGSPALILGHLQDVVPGSDVNGSRTPSGMNFSHLKVRSFVPFQFQAPHKPGNTGEHKGSCAETRQVTLSRGYHFESQRWDDTRILPLKGLIGSGAMGHVYLVEIDDQQYALKLAVQSDPAACMYLRHGWRNLTRLESMYLTEELEAVVSTGEAQELSVEQKKSTEGEVEAQSSDPTRSCPFGGDGTSTHTSSVQQQIESKKATKAPRYFCKPLAFLEGDWIRFRGGSDTGQDVQISEDTTTGNSSASQTPRVTPICAYIMEYIPNACQLTAFIWNFHRTSDLSQLLRASAYPQGTLAAKRLVDLSIHVATAHKIIACKAGMVSFDFNPKNILVNVELPACISDRLGATGQSPVLSAAEITRTVLCDPVAKFRVVAIDLDCSLRAPFSSANEDNLLLDWSCGRRVVYSCPHVSSITAAYILAVLAKNKGEGQFARSGLKETVAHNAICQRIDDKCNFLHYMWSEKNVTNSIQRSGVANRSPSEKYTSRGQGAAATLPSTSDRQEESTRVVGGEARRHHVEERLLQRHKDEPFVSELYLPCFLYPRERLPRDVSQKEYRKYGVRLVGHHVNMQLLAFILCELLDFKSLHVVVLQKFTPELRLLELPTDICRMFSEQDQIISCLCFSALTKMKSATTTERSGIHPGDFRKEKADPLRGQLNDNLSRQPSHRAPPRCTNQVRKPLAEDTIPALSHPFPHSARTANSVTCFSPDVGRPRTRRFLRMAGVYPLAVNKTGNDISRQVFPANRTAFAFFRKEHTVASYQTPPGQCKKAETPRRDLNFREGLMPDSFAVTAGFQRVQNAHQNSEPPPSVSSEESVVAGSCGRQAAIGAQENDKVLKGNRTLVRNSTMSSRKSPAAEELKRLFFTAEEVSNMSVWEKVEALPALSPQDFLPSVDLFGRRCREEMSSLNSVLLEFLDPHPYYVLHNYNSPELAFDNLVQSLRRLSQRISS</sequence>
<proteinExistence type="predicted"/>
<feature type="region of interest" description="Disordered" evidence="1">
    <location>
        <begin position="1"/>
        <end position="47"/>
    </location>
</feature>
<comment type="caution">
    <text evidence="2">The sequence shown here is derived from an EMBL/GenBank/DDBJ whole genome shotgun (WGS) entry which is preliminary data.</text>
</comment>
<dbReference type="VEuPathDB" id="ToxoDB:TGP89_207730"/>
<dbReference type="InterPro" id="IPR011009">
    <property type="entry name" value="Kinase-like_dom_sf"/>
</dbReference>
<feature type="region of interest" description="Disordered" evidence="1">
    <location>
        <begin position="450"/>
        <end position="488"/>
    </location>
</feature>
<name>A0A086JER7_TOXGO</name>
<organism evidence="2 3">
    <name type="scientific">Toxoplasma gondii p89</name>
    <dbReference type="NCBI Taxonomy" id="943119"/>
    <lineage>
        <taxon>Eukaryota</taxon>
        <taxon>Sar</taxon>
        <taxon>Alveolata</taxon>
        <taxon>Apicomplexa</taxon>
        <taxon>Conoidasida</taxon>
        <taxon>Coccidia</taxon>
        <taxon>Eucoccidiorida</taxon>
        <taxon>Eimeriorina</taxon>
        <taxon>Sarcocystidae</taxon>
        <taxon>Toxoplasma</taxon>
    </lineage>
</organism>
<evidence type="ECO:0000256" key="1">
    <source>
        <dbReference type="SAM" id="MobiDB-lite"/>
    </source>
</evidence>
<feature type="region of interest" description="Disordered" evidence="1">
    <location>
        <begin position="765"/>
        <end position="805"/>
    </location>
</feature>
<evidence type="ECO:0008006" key="4">
    <source>
        <dbReference type="Google" id="ProtNLM"/>
    </source>
</evidence>
<protein>
    <recommendedName>
        <fullName evidence="4">Protein kinase domain-containing protein</fullName>
    </recommendedName>
</protein>